<protein>
    <recommendedName>
        <fullName evidence="4">Fungal lipase-like domain-containing protein</fullName>
    </recommendedName>
</protein>
<dbReference type="Pfam" id="PF26363">
    <property type="entry name" value="Phospholipase-like"/>
    <property type="match status" value="1"/>
</dbReference>
<dbReference type="RefSeq" id="WP_354007337.1">
    <property type="nucleotide sequence ID" value="NZ_JBEWTA010000001.1"/>
</dbReference>
<reference evidence="2 3" key="1">
    <citation type="submission" date="2024-06" db="EMBL/GenBank/DDBJ databases">
        <title>Genomic Encyclopedia of Type Strains, Phase V (KMG-V): Genome sequencing to study the core and pangenomes of soil and plant-associated prokaryotes.</title>
        <authorList>
            <person name="Whitman W."/>
        </authorList>
    </citation>
    <scope>NUCLEOTIDE SEQUENCE [LARGE SCALE GENOMIC DNA]</scope>
    <source>
        <strain evidence="2 3">NE40</strain>
    </source>
</reference>
<proteinExistence type="predicted"/>
<gene>
    <name evidence="2" type="ORF">V5J35_002357</name>
</gene>
<dbReference type="InterPro" id="IPR029058">
    <property type="entry name" value="AB_hydrolase_fold"/>
</dbReference>
<organism evidence="2 3">
    <name type="scientific">Endozoicomonas lisbonensis</name>
    <dbReference type="NCBI Taxonomy" id="3120522"/>
    <lineage>
        <taxon>Bacteria</taxon>
        <taxon>Pseudomonadati</taxon>
        <taxon>Pseudomonadota</taxon>
        <taxon>Gammaproteobacteria</taxon>
        <taxon>Oceanospirillales</taxon>
        <taxon>Endozoicomonadaceae</taxon>
        <taxon>Endozoicomonas</taxon>
    </lineage>
</organism>
<name>A0ABV2SHB6_9GAMM</name>
<dbReference type="Proteomes" id="UP001549366">
    <property type="component" value="Unassembled WGS sequence"/>
</dbReference>
<sequence>MSPGGASFPTTGPSGVDPNRPSLQPDNEKRSSAPVSNPALKERLQQFKSGLSGLPGKLRGHFQSLHRQPPEVTPQLVSKTAKAYAVEAPPPTDAKQKVQLAIDAEIAAFPYHRSLDKIASISQTSENNPGIEPEAGKHLKSGKWDTARPLALEAGKAAGLSTKGSEGFIYNKKSGFTAYILHNPASKEVRLVFGGTTSGKTTGGLVKRSLLNRGFTLRQWIANGKNAVLGKTPDSYRQASELTQEVQRLMATDPKYKDYTLTVSGHSKGGGEAAYAALSQKEPVHAICFSSAELGKEMRESIPEETRASAEAYVHHYYVEGDAVPVMGDNAIIKRTGKPGHIGKVTTLPADNEGASGLDRHDKFTRHIHHFAKSG</sequence>
<evidence type="ECO:0000313" key="2">
    <source>
        <dbReference type="EMBL" id="MET4757165.1"/>
    </source>
</evidence>
<evidence type="ECO:0008006" key="4">
    <source>
        <dbReference type="Google" id="ProtNLM"/>
    </source>
</evidence>
<comment type="caution">
    <text evidence="2">The sequence shown here is derived from an EMBL/GenBank/DDBJ whole genome shotgun (WGS) entry which is preliminary data.</text>
</comment>
<dbReference type="Gene3D" id="3.40.50.1820">
    <property type="entry name" value="alpha/beta hydrolase"/>
    <property type="match status" value="1"/>
</dbReference>
<dbReference type="SUPFAM" id="SSF53474">
    <property type="entry name" value="alpha/beta-Hydrolases"/>
    <property type="match status" value="1"/>
</dbReference>
<evidence type="ECO:0000313" key="3">
    <source>
        <dbReference type="Proteomes" id="UP001549366"/>
    </source>
</evidence>
<dbReference type="EMBL" id="JBEWTB010000002">
    <property type="protein sequence ID" value="MET4757165.1"/>
    <property type="molecule type" value="Genomic_DNA"/>
</dbReference>
<evidence type="ECO:0000256" key="1">
    <source>
        <dbReference type="SAM" id="MobiDB-lite"/>
    </source>
</evidence>
<accession>A0ABV2SHB6</accession>
<keyword evidence="3" id="KW-1185">Reference proteome</keyword>
<feature type="region of interest" description="Disordered" evidence="1">
    <location>
        <begin position="1"/>
        <end position="76"/>
    </location>
</feature>